<name>A0A517SQ40_9BACT</name>
<dbReference type="Proteomes" id="UP000315003">
    <property type="component" value="Chromosome"/>
</dbReference>
<accession>A0A517SQ40</accession>
<evidence type="ECO:0000313" key="1">
    <source>
        <dbReference type="EMBL" id="QDT58240.1"/>
    </source>
</evidence>
<sequence length="66" mass="7148">MVGNANRRPPQQNPPRPAIETISALALQIGRLTSALPPPTGRPLPQAGAAVLDVKRFVDFPMLYLF</sequence>
<organism evidence="1 2">
    <name type="scientific">Stieleria bergensis</name>
    <dbReference type="NCBI Taxonomy" id="2528025"/>
    <lineage>
        <taxon>Bacteria</taxon>
        <taxon>Pseudomonadati</taxon>
        <taxon>Planctomycetota</taxon>
        <taxon>Planctomycetia</taxon>
        <taxon>Pirellulales</taxon>
        <taxon>Pirellulaceae</taxon>
        <taxon>Stieleria</taxon>
    </lineage>
</organism>
<dbReference type="EMBL" id="CP036272">
    <property type="protein sequence ID" value="QDT58240.1"/>
    <property type="molecule type" value="Genomic_DNA"/>
</dbReference>
<dbReference type="AlphaFoldDB" id="A0A517SQ40"/>
<evidence type="ECO:0000313" key="2">
    <source>
        <dbReference type="Proteomes" id="UP000315003"/>
    </source>
</evidence>
<keyword evidence="2" id="KW-1185">Reference proteome</keyword>
<reference evidence="1 2" key="1">
    <citation type="submission" date="2019-02" db="EMBL/GenBank/DDBJ databases">
        <title>Deep-cultivation of Planctomycetes and their phenomic and genomic characterization uncovers novel biology.</title>
        <authorList>
            <person name="Wiegand S."/>
            <person name="Jogler M."/>
            <person name="Boedeker C."/>
            <person name="Pinto D."/>
            <person name="Vollmers J."/>
            <person name="Rivas-Marin E."/>
            <person name="Kohn T."/>
            <person name="Peeters S.H."/>
            <person name="Heuer A."/>
            <person name="Rast P."/>
            <person name="Oberbeckmann S."/>
            <person name="Bunk B."/>
            <person name="Jeske O."/>
            <person name="Meyerdierks A."/>
            <person name="Storesund J.E."/>
            <person name="Kallscheuer N."/>
            <person name="Luecker S."/>
            <person name="Lage O.M."/>
            <person name="Pohl T."/>
            <person name="Merkel B.J."/>
            <person name="Hornburger P."/>
            <person name="Mueller R.-W."/>
            <person name="Bruemmer F."/>
            <person name="Labrenz M."/>
            <person name="Spormann A.M."/>
            <person name="Op den Camp H."/>
            <person name="Overmann J."/>
            <person name="Amann R."/>
            <person name="Jetten M.S.M."/>
            <person name="Mascher T."/>
            <person name="Medema M.H."/>
            <person name="Devos D.P."/>
            <person name="Kaster A.-K."/>
            <person name="Ovreas L."/>
            <person name="Rohde M."/>
            <person name="Galperin M.Y."/>
            <person name="Jogler C."/>
        </authorList>
    </citation>
    <scope>NUCLEOTIDE SEQUENCE [LARGE SCALE GENOMIC DNA]</scope>
    <source>
        <strain evidence="1 2">SV_7m_r</strain>
    </source>
</reference>
<proteinExistence type="predicted"/>
<protein>
    <submittedName>
        <fullName evidence="1">Uncharacterized protein</fullName>
    </submittedName>
</protein>
<gene>
    <name evidence="1" type="ORF">SV7mr_07290</name>
</gene>